<dbReference type="EMBL" id="SRSC01000005">
    <property type="protein sequence ID" value="TGU70230.1"/>
    <property type="molecule type" value="Genomic_DNA"/>
</dbReference>
<evidence type="ECO:0000256" key="1">
    <source>
        <dbReference type="SAM" id="SignalP"/>
    </source>
</evidence>
<dbReference type="InterPro" id="IPR008965">
    <property type="entry name" value="CBM2/CBM3_carb-bd_dom_sf"/>
</dbReference>
<feature type="chain" id="PRO_5020732795" evidence="1">
    <location>
        <begin position="23"/>
        <end position="899"/>
    </location>
</feature>
<dbReference type="Proteomes" id="UP000306416">
    <property type="component" value="Unassembled WGS sequence"/>
</dbReference>
<keyword evidence="1" id="KW-0732">Signal</keyword>
<dbReference type="InterPro" id="IPR013783">
    <property type="entry name" value="Ig-like_fold"/>
</dbReference>
<dbReference type="Gene3D" id="2.60.40.10">
    <property type="entry name" value="Immunoglobulins"/>
    <property type="match status" value="3"/>
</dbReference>
<dbReference type="CDD" id="cd08548">
    <property type="entry name" value="Type_I_cohesin_like"/>
    <property type="match status" value="1"/>
</dbReference>
<dbReference type="GO" id="GO:0030246">
    <property type="term" value="F:carbohydrate binding"/>
    <property type="evidence" value="ECO:0007669"/>
    <property type="project" value="InterPro"/>
</dbReference>
<evidence type="ECO:0000313" key="2">
    <source>
        <dbReference type="EMBL" id="TGU70230.1"/>
    </source>
</evidence>
<sequence length="899" mass="89556">MKRWLILLCALFSLYSPQSLLAATAALTIGTVQGTAGQSASVPVSINNGGAQVSGLQLQIAFDPTKYSALPTVTKGAAATVTGIAFSSNVSASGTITILAYADGSVDGAVIANGTVASLSFPVKSDAVGTLPITFGTAPLVSDPLGAAVSVTSTNGGITVPDTAAPTVSAFTIPTTSTSRTITNIAITATDNLAVAAYNVSESATVPTTGWSTTVPTQYNVTASLSTGVAKSVTLYGWAKDAAGNAAYKTAAVTITLPDTTAPTVTGVTIPATSTTLQVAVSGFTATDTVGVTGYLLTETSGTPALTDSNWKTSGTAWTSFTFSSGGAKTLYAWAKDAAGNISTALTRNITITLPDAEAPVVSAFTVPATSITTVIPVSTFTATDNKAVTGYLVTQSSTKPTAATAGWTTTAPTSYTVTGTISQGVATNVTLYGWAKDAAGNVSAGVSDVVAITLPDTTKPVVGTFTVPATATSATVTVSVAATDNLAVTGYLVNESATAPAADATGWTANAPTSYTFTSLPQGTTSKTLYAWAKDAAGNVSLSKSASVSITLTGPSLTLTGMLADGATTKNVALTVAGTVTGTSLSGLTVKVNSGAAQSITYDQNGAFSTAVTLAEGANTVVVTATDANGQTSVTRNITYNPNAADLAVTTPAADSFVKSSLVDVTGTVGAPQTTTLTIALNGGTAAPVALNGGNSFTYQLTLVKGVNTIVVTATDTVNGPHTQSITVTYDPDAPVLAVTAPADSFATAKSSVTFSGTVTDALTAPALVVKLDGTNIPTQPVVGTNGSFSATMDLPTVKTYTVTVTATDESGNSSTVTRTVIRKNPSGNVTDGVSAPTITDVQNVLKFALGLATATADQKTNVDVAPLVSGKPAPDGAVDAGDALVILEKITGAVSWQ</sequence>
<comment type="caution">
    <text evidence="2">The sequence shown here is derived from an EMBL/GenBank/DDBJ whole genome shotgun (WGS) entry which is preliminary data.</text>
</comment>
<feature type="signal peptide" evidence="1">
    <location>
        <begin position="1"/>
        <end position="22"/>
    </location>
</feature>
<dbReference type="AlphaFoldDB" id="A0A4S1CBA0"/>
<dbReference type="RefSeq" id="WP_135872587.1">
    <property type="nucleotide sequence ID" value="NZ_SRSC01000005.1"/>
</dbReference>
<name>A0A4S1CBA0_9BACT</name>
<dbReference type="Gene3D" id="2.60.40.680">
    <property type="match status" value="1"/>
</dbReference>
<evidence type="ECO:0000313" key="3">
    <source>
        <dbReference type="Proteomes" id="UP000306416"/>
    </source>
</evidence>
<keyword evidence="3" id="KW-1185">Reference proteome</keyword>
<reference evidence="2 3" key="1">
    <citation type="submission" date="2019-04" db="EMBL/GenBank/DDBJ databases">
        <title>Geobacter oryzae sp. nov., ferric-reducing bacteria isolated from paddy soil.</title>
        <authorList>
            <person name="Xu Z."/>
            <person name="Masuda Y."/>
            <person name="Itoh H."/>
            <person name="Senoo K."/>
        </authorList>
    </citation>
    <scope>NUCLEOTIDE SEQUENCE [LARGE SCALE GENOMIC DNA]</scope>
    <source>
        <strain evidence="2 3">Red111</strain>
    </source>
</reference>
<dbReference type="SUPFAM" id="SSF49384">
    <property type="entry name" value="Carbohydrate-binding domain"/>
    <property type="match status" value="1"/>
</dbReference>
<organism evidence="2 3">
    <name type="scientific">Geomonas terrae</name>
    <dbReference type="NCBI Taxonomy" id="2562681"/>
    <lineage>
        <taxon>Bacteria</taxon>
        <taxon>Pseudomonadati</taxon>
        <taxon>Thermodesulfobacteriota</taxon>
        <taxon>Desulfuromonadia</taxon>
        <taxon>Geobacterales</taxon>
        <taxon>Geobacteraceae</taxon>
        <taxon>Geomonas</taxon>
    </lineage>
</organism>
<proteinExistence type="predicted"/>
<gene>
    <name evidence="2" type="ORF">E4633_18700</name>
</gene>
<accession>A0A4S1CBA0</accession>
<dbReference type="Pfam" id="PF09136">
    <property type="entry name" value="Glucodextran_B"/>
    <property type="match status" value="2"/>
</dbReference>
<protein>
    <submittedName>
        <fullName evidence="2">Uncharacterized protein</fullName>
    </submittedName>
</protein>